<feature type="region of interest" description="Disordered" evidence="1">
    <location>
        <begin position="189"/>
        <end position="212"/>
    </location>
</feature>
<evidence type="ECO:0000313" key="3">
    <source>
        <dbReference type="Proteomes" id="UP000314294"/>
    </source>
</evidence>
<gene>
    <name evidence="2" type="ORF">EYF80_027746</name>
</gene>
<proteinExistence type="predicted"/>
<comment type="caution">
    <text evidence="2">The sequence shown here is derived from an EMBL/GenBank/DDBJ whole genome shotgun (WGS) entry which is preliminary data.</text>
</comment>
<sequence length="212" mass="23105">MVLAQLLQLPAQRPLEVESCSSNSAFVSMRLLQRCRHVAGQRLQLILCQLQLVLQPGQVQDIQLVVGVMVVQLGNHHPCHCAAGRQLGRRPVGSEPGSAGTSSSSLGSRLTVCSPPACRSGPRSALDAHRVTPHKRIILPPIGFGYDFSSTSGRDVYNLKPARQDVKDAIHQLHEHVDSLLGARIIARAQRPQRPHLGTGREVNHTSPRNMN</sequence>
<dbReference type="EMBL" id="SRLO01000303">
    <property type="protein sequence ID" value="TNN62008.1"/>
    <property type="molecule type" value="Genomic_DNA"/>
</dbReference>
<dbReference type="Proteomes" id="UP000314294">
    <property type="component" value="Unassembled WGS sequence"/>
</dbReference>
<feature type="compositionally biased region" description="Low complexity" evidence="1">
    <location>
        <begin position="93"/>
        <end position="108"/>
    </location>
</feature>
<protein>
    <submittedName>
        <fullName evidence="2">Uncharacterized protein</fullName>
    </submittedName>
</protein>
<reference evidence="2 3" key="1">
    <citation type="submission" date="2019-03" db="EMBL/GenBank/DDBJ databases">
        <title>First draft genome of Liparis tanakae, snailfish: a comprehensive survey of snailfish specific genes.</title>
        <authorList>
            <person name="Kim W."/>
            <person name="Song I."/>
            <person name="Jeong J.-H."/>
            <person name="Kim D."/>
            <person name="Kim S."/>
            <person name="Ryu S."/>
            <person name="Song J.Y."/>
            <person name="Lee S.K."/>
        </authorList>
    </citation>
    <scope>NUCLEOTIDE SEQUENCE [LARGE SCALE GENOMIC DNA]</scope>
    <source>
        <tissue evidence="2">Muscle</tissue>
    </source>
</reference>
<organism evidence="2 3">
    <name type="scientific">Liparis tanakae</name>
    <name type="common">Tanaka's snailfish</name>
    <dbReference type="NCBI Taxonomy" id="230148"/>
    <lineage>
        <taxon>Eukaryota</taxon>
        <taxon>Metazoa</taxon>
        <taxon>Chordata</taxon>
        <taxon>Craniata</taxon>
        <taxon>Vertebrata</taxon>
        <taxon>Euteleostomi</taxon>
        <taxon>Actinopterygii</taxon>
        <taxon>Neopterygii</taxon>
        <taxon>Teleostei</taxon>
        <taxon>Neoteleostei</taxon>
        <taxon>Acanthomorphata</taxon>
        <taxon>Eupercaria</taxon>
        <taxon>Perciformes</taxon>
        <taxon>Cottioidei</taxon>
        <taxon>Cottales</taxon>
        <taxon>Liparidae</taxon>
        <taxon>Liparis</taxon>
    </lineage>
</organism>
<name>A0A4Z2H7Z4_9TELE</name>
<keyword evidence="3" id="KW-1185">Reference proteome</keyword>
<dbReference type="AlphaFoldDB" id="A0A4Z2H7Z4"/>
<feature type="region of interest" description="Disordered" evidence="1">
    <location>
        <begin position="90"/>
        <end position="110"/>
    </location>
</feature>
<evidence type="ECO:0000313" key="2">
    <source>
        <dbReference type="EMBL" id="TNN62008.1"/>
    </source>
</evidence>
<accession>A0A4Z2H7Z4</accession>
<evidence type="ECO:0000256" key="1">
    <source>
        <dbReference type="SAM" id="MobiDB-lite"/>
    </source>
</evidence>